<reference evidence="1 2" key="1">
    <citation type="submission" date="2017-07" db="EMBL/GenBank/DDBJ databases">
        <title>Niveispirillum cyanobacteriorum sp. nov., isolated from cyanobacterial aggregates in a eutrophic lake.</title>
        <authorList>
            <person name="Cai H."/>
        </authorList>
    </citation>
    <scope>NUCLEOTIDE SEQUENCE [LARGE SCALE GENOMIC DNA]</scope>
    <source>
        <strain evidence="2">TH1-14</strain>
    </source>
</reference>
<dbReference type="AlphaFoldDB" id="A0A255Z6D3"/>
<dbReference type="RefSeq" id="WP_094454096.1">
    <property type="nucleotide sequence ID" value="NZ_NOXU01000022.1"/>
</dbReference>
<keyword evidence="2" id="KW-1185">Reference proteome</keyword>
<evidence type="ECO:0008006" key="3">
    <source>
        <dbReference type="Google" id="ProtNLM"/>
    </source>
</evidence>
<dbReference type="EMBL" id="NOXU01000022">
    <property type="protein sequence ID" value="OYQ36465.1"/>
    <property type="molecule type" value="Genomic_DNA"/>
</dbReference>
<evidence type="ECO:0000313" key="2">
    <source>
        <dbReference type="Proteomes" id="UP000216998"/>
    </source>
</evidence>
<comment type="caution">
    <text evidence="1">The sequence shown here is derived from an EMBL/GenBank/DDBJ whole genome shotgun (WGS) entry which is preliminary data.</text>
</comment>
<evidence type="ECO:0000313" key="1">
    <source>
        <dbReference type="EMBL" id="OYQ36465.1"/>
    </source>
</evidence>
<gene>
    <name evidence="1" type="ORF">CHU95_04370</name>
</gene>
<organism evidence="1 2">
    <name type="scientific">Niveispirillum lacus</name>
    <dbReference type="NCBI Taxonomy" id="1981099"/>
    <lineage>
        <taxon>Bacteria</taxon>
        <taxon>Pseudomonadati</taxon>
        <taxon>Pseudomonadota</taxon>
        <taxon>Alphaproteobacteria</taxon>
        <taxon>Rhodospirillales</taxon>
        <taxon>Azospirillaceae</taxon>
        <taxon>Niveispirillum</taxon>
    </lineage>
</organism>
<name>A0A255Z6D3_9PROT</name>
<proteinExistence type="predicted"/>
<dbReference type="Proteomes" id="UP000216998">
    <property type="component" value="Unassembled WGS sequence"/>
</dbReference>
<protein>
    <recommendedName>
        <fullName evidence="3">PAS domain-containing protein</fullName>
    </recommendedName>
</protein>
<sequence>MSDAFTLDPVQRREDVRHPRLRLLYDAWAAAIVPGRDLPDIDRLLPAAQAVVGDDLWCLDIAVCGGRMDFIGRHFGRSTIANYGMDPTGRPISDFARQPVFARVMRVLGSVASSGQPQRFTAEQSVMSDGRLLEVEALALPVAGMDGGLSGVLGATTARPG</sequence>
<accession>A0A255Z6D3</accession>
<dbReference type="OrthoDB" id="292760at2"/>